<dbReference type="PANTHER" id="PTHR46273:SF7">
    <property type="entry name" value="G PROTEIN-COUPLED RECEPTOR EGL-6 ISOFORM B"/>
    <property type="match status" value="1"/>
</dbReference>
<sequence>ISGSELESADDPTCMFGDCYLKPFSDVYDQIHIPLSLTICVFGAISNIFNIIVLTRKRMRTPINVLLAGLSFSQWMLASNYLGLLTVEHYRMQCYSLPWTYPLAWYRLVNVNFNVVFHTVAFSHALVIAVFRYGALRWPVQASRYLYRTELALITTCVIWLIVPIICSPIFFTSQVGEIQVDYMNCSLRVMYDLNYSQNAALVKFVFWMFGIVVKLIPSTLLSFLLIALIRLLHNVERKRSKWQKRGDGCESLKNSVIRSKRSFMSTTRKTRMLVIILFLCVAVELPHGALNLCTGIYGETFGIRIYDHLGSFMEMLTLLYSSISFVLYCSMSNDFLHTFQSLFCTCFCAPNNGAAAYYPGSKVKSHFRYRQRQHGLPLNQANAYINIAPRL</sequence>
<evidence type="ECO:0000256" key="2">
    <source>
        <dbReference type="ARBA" id="ARBA00022692"/>
    </source>
</evidence>
<keyword evidence="3 5" id="KW-1133">Transmembrane helix</keyword>
<dbReference type="InterPro" id="IPR017452">
    <property type="entry name" value="GPCR_Rhodpsn_7TM"/>
</dbReference>
<dbReference type="InterPro" id="IPR019427">
    <property type="entry name" value="7TM_GPCR_serpentine_rcpt_Srw"/>
</dbReference>
<evidence type="ECO:0000256" key="1">
    <source>
        <dbReference type="ARBA" id="ARBA00004370"/>
    </source>
</evidence>
<dbReference type="PANTHER" id="PTHR46273">
    <property type="entry name" value="MYOSUPPRESSIN RECEPTOR 1, ISOFORM B-RELATED"/>
    <property type="match status" value="1"/>
</dbReference>
<evidence type="ECO:0000256" key="5">
    <source>
        <dbReference type="SAM" id="Phobius"/>
    </source>
</evidence>
<reference evidence="8" key="1">
    <citation type="submission" date="2022-11" db="UniProtKB">
        <authorList>
            <consortium name="WormBaseParasite"/>
        </authorList>
    </citation>
    <scope>IDENTIFICATION</scope>
</reference>
<feature type="transmembrane region" description="Helical" evidence="5">
    <location>
        <begin position="205"/>
        <end position="233"/>
    </location>
</feature>
<keyword evidence="2 5" id="KW-0812">Transmembrane</keyword>
<dbReference type="Proteomes" id="UP000887569">
    <property type="component" value="Unplaced"/>
</dbReference>
<dbReference type="CDD" id="cd14978">
    <property type="entry name" value="7tmA_FMRFamide_R-like"/>
    <property type="match status" value="1"/>
</dbReference>
<evidence type="ECO:0000256" key="3">
    <source>
        <dbReference type="ARBA" id="ARBA00022989"/>
    </source>
</evidence>
<feature type="transmembrane region" description="Helical" evidence="5">
    <location>
        <begin position="104"/>
        <end position="131"/>
    </location>
</feature>
<dbReference type="InterPro" id="IPR053219">
    <property type="entry name" value="GPCR_Dmsr-1"/>
</dbReference>
<feature type="transmembrane region" description="Helical" evidence="5">
    <location>
        <begin position="310"/>
        <end position="330"/>
    </location>
</feature>
<dbReference type="PROSITE" id="PS50262">
    <property type="entry name" value="G_PROTEIN_RECEP_F1_2"/>
    <property type="match status" value="1"/>
</dbReference>
<dbReference type="GO" id="GO:0005886">
    <property type="term" value="C:plasma membrane"/>
    <property type="evidence" value="ECO:0007669"/>
    <property type="project" value="TreeGrafter"/>
</dbReference>
<protein>
    <submittedName>
        <fullName evidence="8">G-protein coupled receptors family 1 profile domain-containing protein</fullName>
    </submittedName>
</protein>
<feature type="transmembrane region" description="Helical" evidence="5">
    <location>
        <begin position="31"/>
        <end position="53"/>
    </location>
</feature>
<keyword evidence="4 5" id="KW-0472">Membrane</keyword>
<evidence type="ECO:0000313" key="8">
    <source>
        <dbReference type="WBParaSite" id="PgB02X_g060_t03"/>
    </source>
</evidence>
<evidence type="ECO:0000256" key="4">
    <source>
        <dbReference type="ARBA" id="ARBA00023136"/>
    </source>
</evidence>
<proteinExistence type="predicted"/>
<feature type="domain" description="G-protein coupled receptors family 1 profile" evidence="6">
    <location>
        <begin position="46"/>
        <end position="329"/>
    </location>
</feature>
<feature type="transmembrane region" description="Helical" evidence="5">
    <location>
        <begin position="151"/>
        <end position="172"/>
    </location>
</feature>
<comment type="subcellular location">
    <subcellularLocation>
        <location evidence="1">Membrane</location>
    </subcellularLocation>
</comment>
<dbReference type="Pfam" id="PF10324">
    <property type="entry name" value="7TM_GPCR_Srw"/>
    <property type="match status" value="1"/>
</dbReference>
<dbReference type="GO" id="GO:0008528">
    <property type="term" value="F:G protein-coupled peptide receptor activity"/>
    <property type="evidence" value="ECO:0007669"/>
    <property type="project" value="InterPro"/>
</dbReference>
<keyword evidence="7" id="KW-1185">Reference proteome</keyword>
<dbReference type="Gene3D" id="1.20.1070.10">
    <property type="entry name" value="Rhodopsin 7-helix transmembrane proteins"/>
    <property type="match status" value="1"/>
</dbReference>
<name>A0A914ZE06_PARUN</name>
<evidence type="ECO:0000313" key="7">
    <source>
        <dbReference type="Proteomes" id="UP000887569"/>
    </source>
</evidence>
<dbReference type="SUPFAM" id="SSF81321">
    <property type="entry name" value="Family A G protein-coupled receptor-like"/>
    <property type="match status" value="1"/>
</dbReference>
<dbReference type="WBParaSite" id="PgB02X_g060_t03">
    <property type="protein sequence ID" value="PgB02X_g060_t03"/>
    <property type="gene ID" value="PgB02X_g060"/>
</dbReference>
<dbReference type="AlphaFoldDB" id="A0A914ZE06"/>
<evidence type="ECO:0000259" key="6">
    <source>
        <dbReference type="PROSITE" id="PS50262"/>
    </source>
</evidence>
<feature type="transmembrane region" description="Helical" evidence="5">
    <location>
        <begin position="65"/>
        <end position="84"/>
    </location>
</feature>
<organism evidence="7 8">
    <name type="scientific">Parascaris univalens</name>
    <name type="common">Nematode worm</name>
    <dbReference type="NCBI Taxonomy" id="6257"/>
    <lineage>
        <taxon>Eukaryota</taxon>
        <taxon>Metazoa</taxon>
        <taxon>Ecdysozoa</taxon>
        <taxon>Nematoda</taxon>
        <taxon>Chromadorea</taxon>
        <taxon>Rhabditida</taxon>
        <taxon>Spirurina</taxon>
        <taxon>Ascaridomorpha</taxon>
        <taxon>Ascaridoidea</taxon>
        <taxon>Ascarididae</taxon>
        <taxon>Parascaris</taxon>
    </lineage>
</organism>
<accession>A0A914ZE06</accession>
<feature type="transmembrane region" description="Helical" evidence="5">
    <location>
        <begin position="271"/>
        <end position="290"/>
    </location>
</feature>